<gene>
    <name evidence="2" type="ORF">APHIGO_LOCUS8548</name>
</gene>
<evidence type="ECO:0000313" key="2">
    <source>
        <dbReference type="EMBL" id="CAH1731935.1"/>
    </source>
</evidence>
<keyword evidence="3" id="KW-1185">Reference proteome</keyword>
<reference evidence="2" key="1">
    <citation type="submission" date="2022-02" db="EMBL/GenBank/DDBJ databases">
        <authorList>
            <person name="King R."/>
        </authorList>
    </citation>
    <scope>NUCLEOTIDE SEQUENCE</scope>
</reference>
<feature type="region of interest" description="Disordered" evidence="1">
    <location>
        <begin position="1"/>
        <end position="26"/>
    </location>
</feature>
<protein>
    <submittedName>
        <fullName evidence="2">Uncharacterized protein</fullName>
    </submittedName>
</protein>
<proteinExistence type="predicted"/>
<dbReference type="Proteomes" id="UP001154329">
    <property type="component" value="Chromosome 3"/>
</dbReference>
<reference evidence="2" key="2">
    <citation type="submission" date="2022-10" db="EMBL/GenBank/DDBJ databases">
        <authorList>
            <consortium name="ENA_rothamsted_submissions"/>
            <consortium name="culmorum"/>
            <person name="King R."/>
        </authorList>
    </citation>
    <scope>NUCLEOTIDE SEQUENCE</scope>
</reference>
<sequence length="276" mass="32002">MNNNDFDGDLSDLNNKQTTSASQVDNRNIAEDLSGLNMQSTSTSEADEEFDVKEAIEDLAIFFSNLTELLSIMSGINNIEMFNDVRSKLISGETTYPTCFKHIVTKYFKLSSKPKKKEYKLVGKEFSNYLKQFLKVNNNNSDNNNNNNNITNHPSLEDDVTYDELIKFLKSCKSTISNDEQRVLKNECIYGFFLEKFIIEHMCNRAKGRTNLNNKVILKKEFNLSESYVRKLRWLGKLWSKYSKIGNLCISFSTLYNFKEQLETIFINPKLAEEWI</sequence>
<dbReference type="EMBL" id="OU899036">
    <property type="protein sequence ID" value="CAH1731935.1"/>
    <property type="molecule type" value="Genomic_DNA"/>
</dbReference>
<evidence type="ECO:0000313" key="3">
    <source>
        <dbReference type="Proteomes" id="UP001154329"/>
    </source>
</evidence>
<dbReference type="AlphaFoldDB" id="A0A9P0JA45"/>
<organism evidence="2 3">
    <name type="scientific">Aphis gossypii</name>
    <name type="common">Cotton aphid</name>
    <dbReference type="NCBI Taxonomy" id="80765"/>
    <lineage>
        <taxon>Eukaryota</taxon>
        <taxon>Metazoa</taxon>
        <taxon>Ecdysozoa</taxon>
        <taxon>Arthropoda</taxon>
        <taxon>Hexapoda</taxon>
        <taxon>Insecta</taxon>
        <taxon>Pterygota</taxon>
        <taxon>Neoptera</taxon>
        <taxon>Paraneoptera</taxon>
        <taxon>Hemiptera</taxon>
        <taxon>Sternorrhyncha</taxon>
        <taxon>Aphidomorpha</taxon>
        <taxon>Aphidoidea</taxon>
        <taxon>Aphididae</taxon>
        <taxon>Aphidini</taxon>
        <taxon>Aphis</taxon>
        <taxon>Aphis</taxon>
    </lineage>
</organism>
<name>A0A9P0JA45_APHGO</name>
<feature type="compositionally biased region" description="Acidic residues" evidence="1">
    <location>
        <begin position="1"/>
        <end position="10"/>
    </location>
</feature>
<accession>A0A9P0JA45</accession>
<evidence type="ECO:0000256" key="1">
    <source>
        <dbReference type="SAM" id="MobiDB-lite"/>
    </source>
</evidence>
<feature type="compositionally biased region" description="Polar residues" evidence="1">
    <location>
        <begin position="12"/>
        <end position="26"/>
    </location>
</feature>